<gene>
    <name evidence="1" type="ORF">XENOCAPTIV_001673</name>
</gene>
<sequence>VCPSSWSSSRSSRKSLLRNGFVDVDARLFLLIKCLFLDLGPQTLENSHQISLCYLPYHSSINWLDSSTFPFSHLAVHPPMQ</sequence>
<evidence type="ECO:0000313" key="1">
    <source>
        <dbReference type="EMBL" id="MEQ2218326.1"/>
    </source>
</evidence>
<proteinExistence type="predicted"/>
<reference evidence="1 2" key="1">
    <citation type="submission" date="2021-06" db="EMBL/GenBank/DDBJ databases">
        <authorList>
            <person name="Palmer J.M."/>
        </authorList>
    </citation>
    <scope>NUCLEOTIDE SEQUENCE [LARGE SCALE GENOMIC DNA]</scope>
    <source>
        <strain evidence="1 2">XC_2019</strain>
        <tissue evidence="1">Muscle</tissue>
    </source>
</reference>
<comment type="caution">
    <text evidence="1">The sequence shown here is derived from an EMBL/GenBank/DDBJ whole genome shotgun (WGS) entry which is preliminary data.</text>
</comment>
<dbReference type="EMBL" id="JAHRIN010076781">
    <property type="protein sequence ID" value="MEQ2218326.1"/>
    <property type="molecule type" value="Genomic_DNA"/>
</dbReference>
<evidence type="ECO:0000313" key="2">
    <source>
        <dbReference type="Proteomes" id="UP001434883"/>
    </source>
</evidence>
<keyword evidence="2" id="KW-1185">Reference proteome</keyword>
<feature type="non-terminal residue" evidence="1">
    <location>
        <position position="1"/>
    </location>
</feature>
<name>A0ABV0SD13_9TELE</name>
<protein>
    <submittedName>
        <fullName evidence="1">Uncharacterized protein</fullName>
    </submittedName>
</protein>
<dbReference type="Proteomes" id="UP001434883">
    <property type="component" value="Unassembled WGS sequence"/>
</dbReference>
<accession>A0ABV0SD13</accession>
<organism evidence="1 2">
    <name type="scientific">Xenoophorus captivus</name>
    <dbReference type="NCBI Taxonomy" id="1517983"/>
    <lineage>
        <taxon>Eukaryota</taxon>
        <taxon>Metazoa</taxon>
        <taxon>Chordata</taxon>
        <taxon>Craniata</taxon>
        <taxon>Vertebrata</taxon>
        <taxon>Euteleostomi</taxon>
        <taxon>Actinopterygii</taxon>
        <taxon>Neopterygii</taxon>
        <taxon>Teleostei</taxon>
        <taxon>Neoteleostei</taxon>
        <taxon>Acanthomorphata</taxon>
        <taxon>Ovalentaria</taxon>
        <taxon>Atherinomorphae</taxon>
        <taxon>Cyprinodontiformes</taxon>
        <taxon>Goodeidae</taxon>
        <taxon>Xenoophorus</taxon>
    </lineage>
</organism>